<evidence type="ECO:0000313" key="8">
    <source>
        <dbReference type="Proteomes" id="UP001629113"/>
    </source>
</evidence>
<comment type="caution">
    <text evidence="7">The sequence shown here is derived from an EMBL/GenBank/DDBJ whole genome shotgun (WGS) entry which is preliminary data.</text>
</comment>
<protein>
    <recommendedName>
        <fullName evidence="3">Pre-rRNA-processing protein RIX1</fullName>
    </recommendedName>
</protein>
<evidence type="ECO:0000256" key="1">
    <source>
        <dbReference type="ARBA" id="ARBA00004123"/>
    </source>
</evidence>
<dbReference type="EMBL" id="JBFCZG010000010">
    <property type="protein sequence ID" value="KAL3417538.1"/>
    <property type="molecule type" value="Genomic_DNA"/>
</dbReference>
<gene>
    <name evidence="7" type="ORF">PVAG01_10548</name>
</gene>
<evidence type="ECO:0000256" key="2">
    <source>
        <dbReference type="ARBA" id="ARBA00010511"/>
    </source>
</evidence>
<dbReference type="InterPro" id="IPR012583">
    <property type="entry name" value="RIX1_N"/>
</dbReference>
<feature type="compositionally biased region" description="Acidic residues" evidence="5">
    <location>
        <begin position="722"/>
        <end position="731"/>
    </location>
</feature>
<dbReference type="Proteomes" id="UP001629113">
    <property type="component" value="Unassembled WGS sequence"/>
</dbReference>
<dbReference type="SUPFAM" id="SSF48371">
    <property type="entry name" value="ARM repeat"/>
    <property type="match status" value="1"/>
</dbReference>
<feature type="domain" description="Pre-rRNA-processing protein RIX1 N-terminal" evidence="6">
    <location>
        <begin position="7"/>
        <end position="214"/>
    </location>
</feature>
<sequence length="750" mass="80643">MSLPSELRVLCLQLSTHEAEELPRITPILVRHVLRSHAALSDPGNNSTQADASATAVLVHKLKTQLSTLLNGKSAPGRFAAVVLIKAVVEVGGWEILRGAESWVRGLLSILTKPDPLATKELCIIALTKIYCMTHQYQTLVREITTPTLPTFVTSCLNLVSPKSSKTVDVPASLVEIVFRSCLTLLPRHTTIFRPFATQLRAAVRPYLAATSSDERLVSASVAESARSLVVALHQTVAKNGGGEEWAKSVRELVKDIHATADQVFRAVVEDWESTAGYISQTVDVNQPLAGGADTRESLPAWTGVDAGIERLTGLLGLLEEYFRCETTSAIMIPLGSILDMTNRMLSIVLPSHIAGREHGGTRLHPAIDRDERDGLWSGLPQVYVGALELITTIADRMESTFSSAASGCLDQITWIFPSGKDVPGFRKATYTLLSTLLPLMHGGISKSTLDKMSPVLRLCCQDLHPGAVNPNNTSQITTDSSGKMTGKNPNANGSNSNADTLLKNGLSNAIDFSFHDPALLTSAAELLPLLFSHLPQQYLSITLRAIMDRTSILTHNKSAMLASIVNPFIGKRGKSLPTILPHLARQYPNDHAVEVLLRPRMPLVPSKATATLLEELEDTIEEETMMDVTPGNLDGQALSMEFQYHSTAIQGTASNSNEDSAVANWGSPAPTGKAPKAAASPWIASTGSAQAKPTLGVPMPATSTATPSGSAVPFEQHGDVEMDADSDSDDESVHLNMQLDDMSEDDEDE</sequence>
<evidence type="ECO:0000256" key="3">
    <source>
        <dbReference type="ARBA" id="ARBA00021502"/>
    </source>
</evidence>
<proteinExistence type="inferred from homology"/>
<reference evidence="7 8" key="1">
    <citation type="submission" date="2024-06" db="EMBL/GenBank/DDBJ databases">
        <title>Complete genome of Phlyctema vagabunda strain 19-DSS-EL-015.</title>
        <authorList>
            <person name="Fiorenzani C."/>
        </authorList>
    </citation>
    <scope>NUCLEOTIDE SEQUENCE [LARGE SCALE GENOMIC DNA]</scope>
    <source>
        <strain evidence="7 8">19-DSS-EL-015</strain>
    </source>
</reference>
<keyword evidence="4" id="KW-0539">Nucleus</keyword>
<name>A0ABR4P2K3_9HELO</name>
<feature type="region of interest" description="Disordered" evidence="5">
    <location>
        <begin position="654"/>
        <end position="750"/>
    </location>
</feature>
<dbReference type="PANTHER" id="PTHR34105">
    <property type="entry name" value="PROLINE-, GLUTAMIC ACID- AND LEUCINE-RICH PROTEIN 1"/>
    <property type="match status" value="1"/>
</dbReference>
<dbReference type="Pfam" id="PF08167">
    <property type="entry name" value="RIX1"/>
    <property type="match status" value="1"/>
</dbReference>
<keyword evidence="8" id="KW-1185">Reference proteome</keyword>
<evidence type="ECO:0000259" key="6">
    <source>
        <dbReference type="Pfam" id="PF08167"/>
    </source>
</evidence>
<evidence type="ECO:0000256" key="5">
    <source>
        <dbReference type="SAM" id="MobiDB-lite"/>
    </source>
</evidence>
<accession>A0ABR4P2K3</accession>
<dbReference type="InterPro" id="IPR016024">
    <property type="entry name" value="ARM-type_fold"/>
</dbReference>
<organism evidence="7 8">
    <name type="scientific">Phlyctema vagabunda</name>
    <dbReference type="NCBI Taxonomy" id="108571"/>
    <lineage>
        <taxon>Eukaryota</taxon>
        <taxon>Fungi</taxon>
        <taxon>Dikarya</taxon>
        <taxon>Ascomycota</taxon>
        <taxon>Pezizomycotina</taxon>
        <taxon>Leotiomycetes</taxon>
        <taxon>Helotiales</taxon>
        <taxon>Dermateaceae</taxon>
        <taxon>Phlyctema</taxon>
    </lineage>
</organism>
<comment type="subcellular location">
    <subcellularLocation>
        <location evidence="1">Nucleus</location>
    </subcellularLocation>
</comment>
<evidence type="ECO:0000313" key="7">
    <source>
        <dbReference type="EMBL" id="KAL3417538.1"/>
    </source>
</evidence>
<evidence type="ECO:0000256" key="4">
    <source>
        <dbReference type="ARBA" id="ARBA00023242"/>
    </source>
</evidence>
<dbReference type="PANTHER" id="PTHR34105:SF1">
    <property type="entry name" value="PROLINE-, GLUTAMIC ACID- AND LEUCINE-RICH PROTEIN 1"/>
    <property type="match status" value="1"/>
</dbReference>
<feature type="region of interest" description="Disordered" evidence="5">
    <location>
        <begin position="470"/>
        <end position="496"/>
    </location>
</feature>
<feature type="compositionally biased region" description="Low complexity" evidence="5">
    <location>
        <begin position="667"/>
        <end position="682"/>
    </location>
</feature>
<comment type="similarity">
    <text evidence="2">Belongs to the RIX1/PELP1 family.</text>
</comment>